<feature type="domain" description="Putative auto-transporter adhesin head GIN" evidence="3">
    <location>
        <begin position="50"/>
        <end position="230"/>
    </location>
</feature>
<dbReference type="Pfam" id="PF10988">
    <property type="entry name" value="DUF2807"/>
    <property type="match status" value="1"/>
</dbReference>
<feature type="region of interest" description="Disordered" evidence="1">
    <location>
        <begin position="173"/>
        <end position="202"/>
    </location>
</feature>
<proteinExistence type="predicted"/>
<reference evidence="4" key="1">
    <citation type="submission" date="2021-12" db="EMBL/GenBank/DDBJ databases">
        <authorList>
            <person name="Rodrigo-Torres L."/>
            <person name="Arahal R. D."/>
            <person name="Lucena T."/>
        </authorList>
    </citation>
    <scope>NUCLEOTIDE SEQUENCE</scope>
    <source>
        <strain evidence="4">CECT 8419</strain>
    </source>
</reference>
<dbReference type="InterPro" id="IPR021255">
    <property type="entry name" value="DUF2807"/>
</dbReference>
<dbReference type="Gene3D" id="2.160.20.120">
    <property type="match status" value="1"/>
</dbReference>
<name>A0ABM9B4G1_9BACT</name>
<evidence type="ECO:0000313" key="4">
    <source>
        <dbReference type="EMBL" id="CAH1001790.1"/>
    </source>
</evidence>
<evidence type="ECO:0000256" key="2">
    <source>
        <dbReference type="SAM" id="SignalP"/>
    </source>
</evidence>
<evidence type="ECO:0000256" key="1">
    <source>
        <dbReference type="SAM" id="MobiDB-lite"/>
    </source>
</evidence>
<feature type="compositionally biased region" description="Polar residues" evidence="1">
    <location>
        <begin position="192"/>
        <end position="202"/>
    </location>
</feature>
<sequence length="247" mass="26106">MKTILTTSLLLLFFTLSAQVEVNNGWMGRKGERVRGNGDVTTQTRNIDGFTGVSACCSMNVELAEGPFNIRVEAESNLQEFVKTEVKGDRLEVGYVSEANFKSTEPINVYITLPRLEYLKASSSSTVTGTNTFHGDELEVDVSSSATATLAFVGQSVSTDASSSATLVLEGEAEEFEGDASSSSRIDAGKLKTQSGEADVSSSADIIVNVARSLRAKATSSGSVSYYGSPSDVSSDTNSSGSVRSRN</sequence>
<gene>
    <name evidence="4" type="ORF">LEM8419_02697</name>
</gene>
<protein>
    <recommendedName>
        <fullName evidence="3">Putative auto-transporter adhesin head GIN domain-containing protein</fullName>
    </recommendedName>
</protein>
<dbReference type="RefSeq" id="WP_238751643.1">
    <property type="nucleotide sequence ID" value="NZ_CAKLPZ010000003.1"/>
</dbReference>
<feature type="region of interest" description="Disordered" evidence="1">
    <location>
        <begin position="217"/>
        <end position="247"/>
    </location>
</feature>
<feature type="compositionally biased region" description="Low complexity" evidence="1">
    <location>
        <begin position="220"/>
        <end position="247"/>
    </location>
</feature>
<dbReference type="EMBL" id="CAKLPZ010000003">
    <property type="protein sequence ID" value="CAH1001790.1"/>
    <property type="molecule type" value="Genomic_DNA"/>
</dbReference>
<keyword evidence="2" id="KW-0732">Signal</keyword>
<feature type="chain" id="PRO_5046258374" description="Putative auto-transporter adhesin head GIN domain-containing protein" evidence="2">
    <location>
        <begin position="21"/>
        <end position="247"/>
    </location>
</feature>
<evidence type="ECO:0000259" key="3">
    <source>
        <dbReference type="Pfam" id="PF10988"/>
    </source>
</evidence>
<accession>A0ABM9B4G1</accession>
<keyword evidence="5" id="KW-1185">Reference proteome</keyword>
<comment type="caution">
    <text evidence="4">The sequence shown here is derived from an EMBL/GenBank/DDBJ whole genome shotgun (WGS) entry which is preliminary data.</text>
</comment>
<feature type="signal peptide" evidence="2">
    <location>
        <begin position="1"/>
        <end position="20"/>
    </location>
</feature>
<evidence type="ECO:0000313" key="5">
    <source>
        <dbReference type="Proteomes" id="UP000837803"/>
    </source>
</evidence>
<dbReference type="Proteomes" id="UP000837803">
    <property type="component" value="Unassembled WGS sequence"/>
</dbReference>
<organism evidence="4 5">
    <name type="scientific">Neolewinella maritima</name>
    <dbReference type="NCBI Taxonomy" id="1383882"/>
    <lineage>
        <taxon>Bacteria</taxon>
        <taxon>Pseudomonadati</taxon>
        <taxon>Bacteroidota</taxon>
        <taxon>Saprospiria</taxon>
        <taxon>Saprospirales</taxon>
        <taxon>Lewinellaceae</taxon>
        <taxon>Neolewinella</taxon>
    </lineage>
</organism>